<keyword evidence="2 3" id="KW-0378">Hydrolase</keyword>
<dbReference type="Pfam" id="PF00135">
    <property type="entry name" value="COesterase"/>
    <property type="match status" value="1"/>
</dbReference>
<dbReference type="InterPro" id="IPR002018">
    <property type="entry name" value="CarbesteraseB"/>
</dbReference>
<dbReference type="Gene3D" id="3.40.50.1820">
    <property type="entry name" value="alpha/beta hydrolase"/>
    <property type="match status" value="1"/>
</dbReference>
<dbReference type="EC" id="3.1.1.-" evidence="3"/>
<dbReference type="PROSITE" id="PS00122">
    <property type="entry name" value="CARBOXYLESTERASE_B_1"/>
    <property type="match status" value="1"/>
</dbReference>
<evidence type="ECO:0000313" key="5">
    <source>
        <dbReference type="EMBL" id="KAF2745581.1"/>
    </source>
</evidence>
<keyword evidence="3" id="KW-0732">Signal</keyword>
<evidence type="ECO:0000256" key="1">
    <source>
        <dbReference type="ARBA" id="ARBA00005964"/>
    </source>
</evidence>
<dbReference type="PANTHER" id="PTHR11559">
    <property type="entry name" value="CARBOXYLESTERASE"/>
    <property type="match status" value="1"/>
</dbReference>
<dbReference type="PROSITE" id="PS00941">
    <property type="entry name" value="CARBOXYLESTERASE_B_2"/>
    <property type="match status" value="1"/>
</dbReference>
<organism evidence="5 6">
    <name type="scientific">Sporormia fimetaria CBS 119925</name>
    <dbReference type="NCBI Taxonomy" id="1340428"/>
    <lineage>
        <taxon>Eukaryota</taxon>
        <taxon>Fungi</taxon>
        <taxon>Dikarya</taxon>
        <taxon>Ascomycota</taxon>
        <taxon>Pezizomycotina</taxon>
        <taxon>Dothideomycetes</taxon>
        <taxon>Pleosporomycetidae</taxon>
        <taxon>Pleosporales</taxon>
        <taxon>Sporormiaceae</taxon>
        <taxon>Sporormia</taxon>
    </lineage>
</organism>
<reference evidence="5" key="1">
    <citation type="journal article" date="2020" name="Stud. Mycol.">
        <title>101 Dothideomycetes genomes: a test case for predicting lifestyles and emergence of pathogens.</title>
        <authorList>
            <person name="Haridas S."/>
            <person name="Albert R."/>
            <person name="Binder M."/>
            <person name="Bloem J."/>
            <person name="Labutti K."/>
            <person name="Salamov A."/>
            <person name="Andreopoulos B."/>
            <person name="Baker S."/>
            <person name="Barry K."/>
            <person name="Bills G."/>
            <person name="Bluhm B."/>
            <person name="Cannon C."/>
            <person name="Castanera R."/>
            <person name="Culley D."/>
            <person name="Daum C."/>
            <person name="Ezra D."/>
            <person name="Gonzalez J."/>
            <person name="Henrissat B."/>
            <person name="Kuo A."/>
            <person name="Liang C."/>
            <person name="Lipzen A."/>
            <person name="Lutzoni F."/>
            <person name="Magnuson J."/>
            <person name="Mondo S."/>
            <person name="Nolan M."/>
            <person name="Ohm R."/>
            <person name="Pangilinan J."/>
            <person name="Park H.-J."/>
            <person name="Ramirez L."/>
            <person name="Alfaro M."/>
            <person name="Sun H."/>
            <person name="Tritt A."/>
            <person name="Yoshinaga Y."/>
            <person name="Zwiers L.-H."/>
            <person name="Turgeon B."/>
            <person name="Goodwin S."/>
            <person name="Spatafora J."/>
            <person name="Crous P."/>
            <person name="Grigoriev I."/>
        </authorList>
    </citation>
    <scope>NUCLEOTIDE SEQUENCE</scope>
    <source>
        <strain evidence="5">CBS 119925</strain>
    </source>
</reference>
<evidence type="ECO:0000256" key="2">
    <source>
        <dbReference type="ARBA" id="ARBA00022801"/>
    </source>
</evidence>
<dbReference type="InterPro" id="IPR050309">
    <property type="entry name" value="Type-B_Carboxylest/Lipase"/>
</dbReference>
<name>A0A6A6V8D6_9PLEO</name>
<evidence type="ECO:0000313" key="6">
    <source>
        <dbReference type="Proteomes" id="UP000799440"/>
    </source>
</evidence>
<evidence type="ECO:0000259" key="4">
    <source>
        <dbReference type="Pfam" id="PF00135"/>
    </source>
</evidence>
<dbReference type="EMBL" id="MU006581">
    <property type="protein sequence ID" value="KAF2745581.1"/>
    <property type="molecule type" value="Genomic_DNA"/>
</dbReference>
<dbReference type="SUPFAM" id="SSF53474">
    <property type="entry name" value="alpha/beta-Hydrolases"/>
    <property type="match status" value="1"/>
</dbReference>
<comment type="similarity">
    <text evidence="1 3">Belongs to the type-B carboxylesterase/lipase family.</text>
</comment>
<feature type="chain" id="PRO_5025710460" description="Carboxylic ester hydrolase" evidence="3">
    <location>
        <begin position="22"/>
        <end position="699"/>
    </location>
</feature>
<feature type="domain" description="Carboxylesterase type B" evidence="4">
    <location>
        <begin position="159"/>
        <end position="642"/>
    </location>
</feature>
<gene>
    <name evidence="5" type="ORF">M011DRAFT_446718</name>
</gene>
<feature type="signal peptide" evidence="3">
    <location>
        <begin position="1"/>
        <end position="21"/>
    </location>
</feature>
<dbReference type="InterPro" id="IPR019819">
    <property type="entry name" value="Carboxylesterase_B_CS"/>
</dbReference>
<dbReference type="InterPro" id="IPR029058">
    <property type="entry name" value="AB_hydrolase_fold"/>
</dbReference>
<accession>A0A6A6V8D6</accession>
<dbReference type="GO" id="GO:0016787">
    <property type="term" value="F:hydrolase activity"/>
    <property type="evidence" value="ECO:0007669"/>
    <property type="project" value="UniProtKB-KW"/>
</dbReference>
<dbReference type="OrthoDB" id="408631at2759"/>
<dbReference type="AlphaFoldDB" id="A0A6A6V8D6"/>
<proteinExistence type="inferred from homology"/>
<protein>
    <recommendedName>
        <fullName evidence="3">Carboxylic ester hydrolase</fullName>
        <ecNumber evidence="3">3.1.1.-</ecNumber>
    </recommendedName>
</protein>
<sequence length="699" mass="77199">MIGRTLSILQTLLFLSYEAAAAPHVNDIGPATILTDNDLAGNPTKRTGGALLLEPSTYALASKRCAELNEQLWAPKISNFNTGLNSSLSYQAYLDHGNDLYWISSPSFGNQCNAITNKGHLRTVSCDNVIPALCTQSAPITQAGQADTSTKYQITVESGKQNLTGYRDFHTFRFSGIRFAPQPKRFEYSSLYEGSGDVDATKHGPGCLQPIEERWPVVSEDCLFLNIWTPYLPGKTPSRRHKKKSKAVLVWIYGGGFTAGTGTDPEKEGGSLASRGDIVVVTFNYRVGNLGFLPFNDGVHNGNYGISDMATALRWVKKHIADFGGDPDRVTIWGESAGASGVRALLSAPSMKNYISGAIMQSLAGEFGNAGLASYYQDPDEAHEKTTKAILKESNCEGVTDELACMRAYDPLEWSKAGRTAQAQWPTRDGDLLPYRGLPLSGPLAYHHNIPILIGTNRDEFTYQVPFGSTNFTEMLGLLSQSLAVNVSHLSDSSFAPDKSPEWPSLSETEKAKAVQNATGHVLSAGVFTCPTLAFTYSATKHKIFNPVYQFEFNRTYQPARFTGDARQMCGRDLDDPDHTEYYKCHAGELPYTFGNILQQGWKDRDGLDTAFARLVVDYWTAFVRTGRVEPEKGYLEARGWLESKRKMEDAGVWKTSEKGVMNMHWGELGMMRMRDEEKGCEELGLGRDWYESLEFGGK</sequence>
<dbReference type="InterPro" id="IPR019826">
    <property type="entry name" value="Carboxylesterase_B_AS"/>
</dbReference>
<evidence type="ECO:0000256" key="3">
    <source>
        <dbReference type="RuleBase" id="RU361235"/>
    </source>
</evidence>
<dbReference type="Proteomes" id="UP000799440">
    <property type="component" value="Unassembled WGS sequence"/>
</dbReference>
<keyword evidence="6" id="KW-1185">Reference proteome</keyword>